<sequence length="426" mass="46946">MLTIKKLVVVCVFTLIFSFKTTHVLAQIASGLHNPVFGALALSQGNAFVARADDASAIEFNPAGLTQLERPQVSLGSSFLISSVEYEGNGASEDMETKLNAIPYFYFASPILKNKLAAGIGVTVPYGLSGEWDDEGFSRFVITEFDLKIINVNPTLTFKPFSFLSLGVGLDYYYAESSQNKRFAPLAPGAPEGFEDIDAHGDAFGYNAGILCNITPRHSIGIAFRSKADFDFDGNLKLSQLGVVPDFDVDTKTTATIPEMLSFGYAYRHGNLWSIEADIQWTNWSRFDVLKSDFEPANTFLGASHEDVRNWDNTLGFALGGEYCLNDATKVRGGYAFHESPVPSETFEPSVPQSSRHALFTGLGYGWGRSLNKWVNFTYGIVFYENRKIDNSVGEDATKPLMTGPPIDGRYDLLTHIIAIDFSYKF</sequence>
<organism evidence="8 9">
    <name type="scientific">Candidatus Jettenia caeni</name>
    <dbReference type="NCBI Taxonomy" id="247490"/>
    <lineage>
        <taxon>Bacteria</taxon>
        <taxon>Pseudomonadati</taxon>
        <taxon>Planctomycetota</taxon>
        <taxon>Candidatus Brocadiia</taxon>
        <taxon>Candidatus Brocadiales</taxon>
        <taxon>Candidatus Brocadiaceae</taxon>
        <taxon>Candidatus Jettenia</taxon>
    </lineage>
</organism>
<keyword evidence="9" id="KW-1185">Reference proteome</keyword>
<evidence type="ECO:0000256" key="7">
    <source>
        <dbReference type="ARBA" id="ARBA00023237"/>
    </source>
</evidence>
<accession>I3IIJ2</accession>
<evidence type="ECO:0000256" key="3">
    <source>
        <dbReference type="ARBA" id="ARBA00022452"/>
    </source>
</evidence>
<keyword evidence="6" id="KW-0472">Membrane</keyword>
<reference evidence="8 9" key="1">
    <citation type="journal article" date="2012" name="FEBS Lett.">
        <title>Anammox organism KSU-1 expresses a NirK-type copper-containing nitrite reductase instead of a NirS-type with cytochrome cd1.</title>
        <authorList>
            <person name="Hira D."/>
            <person name="Toh H."/>
            <person name="Migita C.T."/>
            <person name="Okubo H."/>
            <person name="Nishiyama T."/>
            <person name="Hattori M."/>
            <person name="Furukawa K."/>
            <person name="Fujii T."/>
        </authorList>
    </citation>
    <scope>NUCLEOTIDE SEQUENCE [LARGE SCALE GENOMIC DNA]</scope>
</reference>
<dbReference type="Pfam" id="PF03349">
    <property type="entry name" value="Toluene_X"/>
    <property type="match status" value="1"/>
</dbReference>
<keyword evidence="5" id="KW-0732">Signal</keyword>
<comment type="caution">
    <text evidence="8">The sequence shown here is derived from an EMBL/GenBank/DDBJ whole genome shotgun (WGS) entry which is preliminary data.</text>
</comment>
<dbReference type="eggNOG" id="COG2067">
    <property type="taxonomic scope" value="Bacteria"/>
</dbReference>
<keyword evidence="7" id="KW-0998">Cell outer membrane</keyword>
<dbReference type="EMBL" id="BAFH01000002">
    <property type="protein sequence ID" value="GAB61537.1"/>
    <property type="molecule type" value="Genomic_DNA"/>
</dbReference>
<evidence type="ECO:0000256" key="1">
    <source>
        <dbReference type="ARBA" id="ARBA00004571"/>
    </source>
</evidence>
<dbReference type="GO" id="GO:0015483">
    <property type="term" value="F:long-chain fatty acid transporting porin activity"/>
    <property type="evidence" value="ECO:0007669"/>
    <property type="project" value="TreeGrafter"/>
</dbReference>
<evidence type="ECO:0000256" key="5">
    <source>
        <dbReference type="ARBA" id="ARBA00022729"/>
    </source>
</evidence>
<name>I3IIJ2_9BACT</name>
<dbReference type="InterPro" id="IPR005017">
    <property type="entry name" value="OMPP1/FadL/TodX"/>
</dbReference>
<comment type="subcellular location">
    <subcellularLocation>
        <location evidence="1">Cell outer membrane</location>
        <topology evidence="1">Multi-pass membrane protein</topology>
    </subcellularLocation>
</comment>
<protein>
    <recommendedName>
        <fullName evidence="10">Long-chain fatty acid transport protein</fullName>
    </recommendedName>
</protein>
<dbReference type="Proteomes" id="UP000002985">
    <property type="component" value="Unassembled WGS sequence"/>
</dbReference>
<dbReference type="Gene3D" id="2.40.160.60">
    <property type="entry name" value="Outer membrane protein transport protein (OMPP1/FadL/TodX)"/>
    <property type="match status" value="1"/>
</dbReference>
<evidence type="ECO:0000256" key="2">
    <source>
        <dbReference type="ARBA" id="ARBA00008163"/>
    </source>
</evidence>
<evidence type="ECO:0000313" key="8">
    <source>
        <dbReference type="EMBL" id="GAB61537.1"/>
    </source>
</evidence>
<proteinExistence type="inferred from homology"/>
<dbReference type="SUPFAM" id="SSF56935">
    <property type="entry name" value="Porins"/>
    <property type="match status" value="1"/>
</dbReference>
<keyword evidence="3" id="KW-1134">Transmembrane beta strand</keyword>
<evidence type="ECO:0000313" key="9">
    <source>
        <dbReference type="Proteomes" id="UP000002985"/>
    </source>
</evidence>
<gene>
    <name evidence="8" type="ORF">KSU1_B0680</name>
</gene>
<dbReference type="PANTHER" id="PTHR35093:SF8">
    <property type="entry name" value="OUTER MEMBRANE PROTEIN NMB0088-RELATED"/>
    <property type="match status" value="1"/>
</dbReference>
<dbReference type="GO" id="GO:0009279">
    <property type="term" value="C:cell outer membrane"/>
    <property type="evidence" value="ECO:0007669"/>
    <property type="project" value="UniProtKB-SubCell"/>
</dbReference>
<comment type="similarity">
    <text evidence="2">Belongs to the OmpP1/FadL family.</text>
</comment>
<dbReference type="OrthoDB" id="251243at2"/>
<evidence type="ECO:0000256" key="4">
    <source>
        <dbReference type="ARBA" id="ARBA00022692"/>
    </source>
</evidence>
<evidence type="ECO:0008006" key="10">
    <source>
        <dbReference type="Google" id="ProtNLM"/>
    </source>
</evidence>
<evidence type="ECO:0000256" key="6">
    <source>
        <dbReference type="ARBA" id="ARBA00023136"/>
    </source>
</evidence>
<keyword evidence="4" id="KW-0812">Transmembrane</keyword>
<dbReference type="PANTHER" id="PTHR35093">
    <property type="entry name" value="OUTER MEMBRANE PROTEIN NMB0088-RELATED"/>
    <property type="match status" value="1"/>
</dbReference>
<dbReference type="STRING" id="247490.KSU1_B0680"/>
<dbReference type="AlphaFoldDB" id="I3IIJ2"/>